<keyword evidence="4" id="KW-1185">Reference proteome</keyword>
<evidence type="ECO:0000313" key="3">
    <source>
        <dbReference type="EMBL" id="TFK53685.1"/>
    </source>
</evidence>
<dbReference type="AlphaFoldDB" id="A0A5C3N9D6"/>
<keyword evidence="1" id="KW-1133">Transmembrane helix</keyword>
<dbReference type="PANTHER" id="PTHR40465">
    <property type="entry name" value="CHROMOSOME 1, WHOLE GENOME SHOTGUN SEQUENCE"/>
    <property type="match status" value="1"/>
</dbReference>
<evidence type="ECO:0000313" key="4">
    <source>
        <dbReference type="Proteomes" id="UP000305948"/>
    </source>
</evidence>
<gene>
    <name evidence="3" type="ORF">OE88DRAFT_1270209</name>
</gene>
<reference evidence="3 4" key="1">
    <citation type="journal article" date="2019" name="Nat. Ecol. Evol.">
        <title>Megaphylogeny resolves global patterns of mushroom evolution.</title>
        <authorList>
            <person name="Varga T."/>
            <person name="Krizsan K."/>
            <person name="Foldi C."/>
            <person name="Dima B."/>
            <person name="Sanchez-Garcia M."/>
            <person name="Sanchez-Ramirez S."/>
            <person name="Szollosi G.J."/>
            <person name="Szarkandi J.G."/>
            <person name="Papp V."/>
            <person name="Albert L."/>
            <person name="Andreopoulos W."/>
            <person name="Angelini C."/>
            <person name="Antonin V."/>
            <person name="Barry K.W."/>
            <person name="Bougher N.L."/>
            <person name="Buchanan P."/>
            <person name="Buyck B."/>
            <person name="Bense V."/>
            <person name="Catcheside P."/>
            <person name="Chovatia M."/>
            <person name="Cooper J."/>
            <person name="Damon W."/>
            <person name="Desjardin D."/>
            <person name="Finy P."/>
            <person name="Geml J."/>
            <person name="Haridas S."/>
            <person name="Hughes K."/>
            <person name="Justo A."/>
            <person name="Karasinski D."/>
            <person name="Kautmanova I."/>
            <person name="Kiss B."/>
            <person name="Kocsube S."/>
            <person name="Kotiranta H."/>
            <person name="LaButti K.M."/>
            <person name="Lechner B.E."/>
            <person name="Liimatainen K."/>
            <person name="Lipzen A."/>
            <person name="Lukacs Z."/>
            <person name="Mihaltcheva S."/>
            <person name="Morgado L.N."/>
            <person name="Niskanen T."/>
            <person name="Noordeloos M.E."/>
            <person name="Ohm R.A."/>
            <person name="Ortiz-Santana B."/>
            <person name="Ovrebo C."/>
            <person name="Racz N."/>
            <person name="Riley R."/>
            <person name="Savchenko A."/>
            <person name="Shiryaev A."/>
            <person name="Soop K."/>
            <person name="Spirin V."/>
            <person name="Szebenyi C."/>
            <person name="Tomsovsky M."/>
            <person name="Tulloss R.E."/>
            <person name="Uehling J."/>
            <person name="Grigoriev I.V."/>
            <person name="Vagvolgyi C."/>
            <person name="Papp T."/>
            <person name="Martin F.M."/>
            <person name="Miettinen O."/>
            <person name="Hibbett D.S."/>
            <person name="Nagy L.G."/>
        </authorList>
    </citation>
    <scope>NUCLEOTIDE SEQUENCE [LARGE SCALE GENOMIC DNA]</scope>
    <source>
        <strain evidence="3 4">OMC1185</strain>
    </source>
</reference>
<accession>A0A5C3N9D6</accession>
<feature type="transmembrane region" description="Helical" evidence="1">
    <location>
        <begin position="83"/>
        <end position="107"/>
    </location>
</feature>
<feature type="transmembrane region" description="Helical" evidence="1">
    <location>
        <begin position="119"/>
        <end position="148"/>
    </location>
</feature>
<evidence type="ECO:0000259" key="2">
    <source>
        <dbReference type="Pfam" id="PF20152"/>
    </source>
</evidence>
<keyword evidence="1" id="KW-0472">Membrane</keyword>
<sequence length="233" mass="25711">MAPIDATAGALFDGATISALLYGVSCAQVIKYYTAFPRDSWKIKLMVAVVWLMDTVQQALLSHAAWYYASRRCATLTGSNCEFWAWSVLAEAVPSIVAISIVEGFYIMRIWYFGNKKSAMILTMPAVIAPAYAVTDIGIASTLCYFLWSSRHVVSDASKTLISVLINYAVATGLLTSLIMLTYLVTFIMLAGNMIFLAVYFVGTKVYVNSLLAALNNREALRARYEYGDHVEL</sequence>
<dbReference type="Pfam" id="PF20152">
    <property type="entry name" value="DUF6534"/>
    <property type="match status" value="1"/>
</dbReference>
<dbReference type="Proteomes" id="UP000305948">
    <property type="component" value="Unassembled WGS sequence"/>
</dbReference>
<keyword evidence="1" id="KW-0812">Transmembrane</keyword>
<dbReference type="EMBL" id="ML213507">
    <property type="protein sequence ID" value="TFK53685.1"/>
    <property type="molecule type" value="Genomic_DNA"/>
</dbReference>
<dbReference type="PANTHER" id="PTHR40465:SF1">
    <property type="entry name" value="DUF6534 DOMAIN-CONTAINING PROTEIN"/>
    <property type="match status" value="1"/>
</dbReference>
<proteinExistence type="predicted"/>
<protein>
    <recommendedName>
        <fullName evidence="2">DUF6534 domain-containing protein</fullName>
    </recommendedName>
</protein>
<feature type="transmembrane region" description="Helical" evidence="1">
    <location>
        <begin position="168"/>
        <end position="201"/>
    </location>
</feature>
<dbReference type="InterPro" id="IPR045339">
    <property type="entry name" value="DUF6534"/>
</dbReference>
<organism evidence="3 4">
    <name type="scientific">Heliocybe sulcata</name>
    <dbReference type="NCBI Taxonomy" id="5364"/>
    <lineage>
        <taxon>Eukaryota</taxon>
        <taxon>Fungi</taxon>
        <taxon>Dikarya</taxon>
        <taxon>Basidiomycota</taxon>
        <taxon>Agaricomycotina</taxon>
        <taxon>Agaricomycetes</taxon>
        <taxon>Gloeophyllales</taxon>
        <taxon>Gloeophyllaceae</taxon>
        <taxon>Heliocybe</taxon>
    </lineage>
</organism>
<name>A0A5C3N9D6_9AGAM</name>
<feature type="domain" description="DUF6534" evidence="2">
    <location>
        <begin position="133"/>
        <end position="219"/>
    </location>
</feature>
<evidence type="ECO:0000256" key="1">
    <source>
        <dbReference type="SAM" id="Phobius"/>
    </source>
</evidence>
<dbReference type="OrthoDB" id="2535105at2759"/>